<gene>
    <name evidence="16" type="ORF">B0H66DRAFT_525026</name>
</gene>
<dbReference type="GO" id="GO:0098552">
    <property type="term" value="C:side of membrane"/>
    <property type="evidence" value="ECO:0007669"/>
    <property type="project" value="UniProtKB-KW"/>
</dbReference>
<keyword evidence="5" id="KW-0472">Membrane</keyword>
<dbReference type="Gene3D" id="3.40.50.1820">
    <property type="entry name" value="alpha/beta hydrolase"/>
    <property type="match status" value="1"/>
</dbReference>
<keyword evidence="11" id="KW-0325">Glycoprotein</keyword>
<evidence type="ECO:0000256" key="6">
    <source>
        <dbReference type="ARBA" id="ARBA00022645"/>
    </source>
</evidence>
<dbReference type="PROSITE" id="PS00131">
    <property type="entry name" value="CARBOXYPEPT_SER_SER"/>
    <property type="match status" value="1"/>
</dbReference>
<evidence type="ECO:0000256" key="14">
    <source>
        <dbReference type="RuleBase" id="RU361156"/>
    </source>
</evidence>
<evidence type="ECO:0000256" key="11">
    <source>
        <dbReference type="ARBA" id="ARBA00023180"/>
    </source>
</evidence>
<proteinExistence type="inferred from homology"/>
<evidence type="ECO:0000256" key="7">
    <source>
        <dbReference type="ARBA" id="ARBA00022670"/>
    </source>
</evidence>
<comment type="function">
    <text evidence="13">Extracellular serine carboxypeptidase that contributes to pathogenicity.</text>
</comment>
<accession>A0AAE0LYA5</accession>
<keyword evidence="9 14" id="KW-0378">Hydrolase</keyword>
<keyword evidence="5" id="KW-0336">GPI-anchor</keyword>
<feature type="compositionally biased region" description="Low complexity" evidence="15">
    <location>
        <begin position="645"/>
        <end position="655"/>
    </location>
</feature>
<feature type="signal peptide" evidence="14">
    <location>
        <begin position="1"/>
        <end position="20"/>
    </location>
</feature>
<keyword evidence="8 14" id="KW-0732">Signal</keyword>
<dbReference type="InterPro" id="IPR029058">
    <property type="entry name" value="AB_hydrolase_fold"/>
</dbReference>
<evidence type="ECO:0000256" key="2">
    <source>
        <dbReference type="ARBA" id="ARBA00004609"/>
    </source>
</evidence>
<dbReference type="SUPFAM" id="SSF53474">
    <property type="entry name" value="alpha/beta-Hydrolases"/>
    <property type="match status" value="1"/>
</dbReference>
<name>A0AAE0LYA5_9PEZI</name>
<dbReference type="PRINTS" id="PR00724">
    <property type="entry name" value="CRBOXYPTASEC"/>
</dbReference>
<dbReference type="GO" id="GO:0004185">
    <property type="term" value="F:serine-type carboxypeptidase activity"/>
    <property type="evidence" value="ECO:0007669"/>
    <property type="project" value="UniProtKB-UniRule"/>
</dbReference>
<dbReference type="AlphaFoldDB" id="A0AAE0LYA5"/>
<evidence type="ECO:0000256" key="4">
    <source>
        <dbReference type="ARBA" id="ARBA00022475"/>
    </source>
</evidence>
<evidence type="ECO:0000256" key="13">
    <source>
        <dbReference type="ARBA" id="ARBA00037356"/>
    </source>
</evidence>
<reference evidence="16" key="2">
    <citation type="submission" date="2023-06" db="EMBL/GenBank/DDBJ databases">
        <authorList>
            <consortium name="Lawrence Berkeley National Laboratory"/>
            <person name="Haridas S."/>
            <person name="Hensen N."/>
            <person name="Bonometti L."/>
            <person name="Westerberg I."/>
            <person name="Brannstrom I.O."/>
            <person name="Guillou S."/>
            <person name="Cros-Aarteil S."/>
            <person name="Calhoun S."/>
            <person name="Kuo A."/>
            <person name="Mondo S."/>
            <person name="Pangilinan J."/>
            <person name="Riley R."/>
            <person name="Labutti K."/>
            <person name="Andreopoulos B."/>
            <person name="Lipzen A."/>
            <person name="Chen C."/>
            <person name="Yanf M."/>
            <person name="Daum C."/>
            <person name="Ng V."/>
            <person name="Clum A."/>
            <person name="Steindorff A."/>
            <person name="Ohm R."/>
            <person name="Martin F."/>
            <person name="Silar P."/>
            <person name="Natvig D."/>
            <person name="Lalanne C."/>
            <person name="Gautier V."/>
            <person name="Ament-Velasquez S.L."/>
            <person name="Kruys A."/>
            <person name="Hutchinson M.I."/>
            <person name="Powell A.J."/>
            <person name="Barry K."/>
            <person name="Miller A.N."/>
            <person name="Grigoriev I.V."/>
            <person name="Debuchy R."/>
            <person name="Gladieux P."/>
            <person name="Thoren M.H."/>
            <person name="Johannesson H."/>
        </authorList>
    </citation>
    <scope>NUCLEOTIDE SEQUENCE</scope>
    <source>
        <strain evidence="16">CBS 118394</strain>
    </source>
</reference>
<dbReference type="PANTHER" id="PTHR11802:SF189">
    <property type="entry name" value="CARBOXYPEPTIDASE"/>
    <property type="match status" value="1"/>
</dbReference>
<feature type="chain" id="PRO_5041782444" description="Carboxypeptidase" evidence="14">
    <location>
        <begin position="21"/>
        <end position="684"/>
    </location>
</feature>
<dbReference type="InterPro" id="IPR033124">
    <property type="entry name" value="Ser_caboxypep_his_AS"/>
</dbReference>
<evidence type="ECO:0000256" key="8">
    <source>
        <dbReference type="ARBA" id="ARBA00022729"/>
    </source>
</evidence>
<comment type="similarity">
    <text evidence="3 14">Belongs to the peptidase S10 family.</text>
</comment>
<keyword evidence="10" id="KW-0843">Virulence</keyword>
<dbReference type="InterPro" id="IPR001563">
    <property type="entry name" value="Peptidase_S10"/>
</dbReference>
<evidence type="ECO:0000256" key="1">
    <source>
        <dbReference type="ARBA" id="ARBA00001003"/>
    </source>
</evidence>
<dbReference type="InterPro" id="IPR018202">
    <property type="entry name" value="Ser_caboxypep_ser_AS"/>
</dbReference>
<reference evidence="16" key="1">
    <citation type="journal article" date="2023" name="Mol. Phylogenet. Evol.">
        <title>Genome-scale phylogeny and comparative genomics of the fungal order Sordariales.</title>
        <authorList>
            <person name="Hensen N."/>
            <person name="Bonometti L."/>
            <person name="Westerberg I."/>
            <person name="Brannstrom I.O."/>
            <person name="Guillou S."/>
            <person name="Cros-Aarteil S."/>
            <person name="Calhoun S."/>
            <person name="Haridas S."/>
            <person name="Kuo A."/>
            <person name="Mondo S."/>
            <person name="Pangilinan J."/>
            <person name="Riley R."/>
            <person name="LaButti K."/>
            <person name="Andreopoulos B."/>
            <person name="Lipzen A."/>
            <person name="Chen C."/>
            <person name="Yan M."/>
            <person name="Daum C."/>
            <person name="Ng V."/>
            <person name="Clum A."/>
            <person name="Steindorff A."/>
            <person name="Ohm R.A."/>
            <person name="Martin F."/>
            <person name="Silar P."/>
            <person name="Natvig D.O."/>
            <person name="Lalanne C."/>
            <person name="Gautier V."/>
            <person name="Ament-Velasquez S.L."/>
            <person name="Kruys A."/>
            <person name="Hutchinson M.I."/>
            <person name="Powell A.J."/>
            <person name="Barry K."/>
            <person name="Miller A.N."/>
            <person name="Grigoriev I.V."/>
            <person name="Debuchy R."/>
            <person name="Gladieux P."/>
            <person name="Hiltunen Thoren M."/>
            <person name="Johannesson H."/>
        </authorList>
    </citation>
    <scope>NUCLEOTIDE SEQUENCE</scope>
    <source>
        <strain evidence="16">CBS 118394</strain>
    </source>
</reference>
<evidence type="ECO:0000256" key="9">
    <source>
        <dbReference type="ARBA" id="ARBA00022801"/>
    </source>
</evidence>
<dbReference type="GO" id="GO:0006508">
    <property type="term" value="P:proteolysis"/>
    <property type="evidence" value="ECO:0007669"/>
    <property type="project" value="UniProtKB-KW"/>
</dbReference>
<comment type="subcellular location">
    <subcellularLocation>
        <location evidence="2">Cell membrane</location>
        <topology evidence="2">Lipid-anchor</topology>
        <topology evidence="2">GPI-anchor</topology>
    </subcellularLocation>
</comment>
<feature type="region of interest" description="Disordered" evidence="15">
    <location>
        <begin position="615"/>
        <end position="656"/>
    </location>
</feature>
<organism evidence="16 17">
    <name type="scientific">Apodospora peruviana</name>
    <dbReference type="NCBI Taxonomy" id="516989"/>
    <lineage>
        <taxon>Eukaryota</taxon>
        <taxon>Fungi</taxon>
        <taxon>Dikarya</taxon>
        <taxon>Ascomycota</taxon>
        <taxon>Pezizomycotina</taxon>
        <taxon>Sordariomycetes</taxon>
        <taxon>Sordariomycetidae</taxon>
        <taxon>Sordariales</taxon>
        <taxon>Lasiosphaeriaceae</taxon>
        <taxon>Apodospora</taxon>
    </lineage>
</organism>
<evidence type="ECO:0000256" key="12">
    <source>
        <dbReference type="ARBA" id="ARBA00023288"/>
    </source>
</evidence>
<keyword evidence="7 14" id="KW-0645">Protease</keyword>
<evidence type="ECO:0000256" key="5">
    <source>
        <dbReference type="ARBA" id="ARBA00022622"/>
    </source>
</evidence>
<dbReference type="GO" id="GO:0005886">
    <property type="term" value="C:plasma membrane"/>
    <property type="evidence" value="ECO:0007669"/>
    <property type="project" value="UniProtKB-SubCell"/>
</dbReference>
<evidence type="ECO:0000256" key="15">
    <source>
        <dbReference type="SAM" id="MobiDB-lite"/>
    </source>
</evidence>
<dbReference type="Proteomes" id="UP001283341">
    <property type="component" value="Unassembled WGS sequence"/>
</dbReference>
<dbReference type="EC" id="3.4.16.-" evidence="14"/>
<dbReference type="Pfam" id="PF00450">
    <property type="entry name" value="Peptidase_S10"/>
    <property type="match status" value="1"/>
</dbReference>
<keyword evidence="12" id="KW-0449">Lipoprotein</keyword>
<dbReference type="GO" id="GO:0000324">
    <property type="term" value="C:fungal-type vacuole"/>
    <property type="evidence" value="ECO:0007669"/>
    <property type="project" value="TreeGrafter"/>
</dbReference>
<keyword evidence="4" id="KW-1003">Cell membrane</keyword>
<dbReference type="EMBL" id="JAUEDM010000009">
    <property type="protein sequence ID" value="KAK3312080.1"/>
    <property type="molecule type" value="Genomic_DNA"/>
</dbReference>
<dbReference type="PANTHER" id="PTHR11802">
    <property type="entry name" value="SERINE PROTEASE FAMILY S10 SERINE CARBOXYPEPTIDASE"/>
    <property type="match status" value="1"/>
</dbReference>
<evidence type="ECO:0000256" key="10">
    <source>
        <dbReference type="ARBA" id="ARBA00023026"/>
    </source>
</evidence>
<comment type="catalytic activity">
    <reaction evidence="1">
        <text>Preferential release of a C-terminal arginine or lysine residue.</text>
        <dbReference type="EC" id="3.4.16.6"/>
    </reaction>
</comment>
<dbReference type="PROSITE" id="PS00560">
    <property type="entry name" value="CARBOXYPEPT_SER_HIS"/>
    <property type="match status" value="1"/>
</dbReference>
<keyword evidence="17" id="KW-1185">Reference proteome</keyword>
<evidence type="ECO:0000313" key="16">
    <source>
        <dbReference type="EMBL" id="KAK3312080.1"/>
    </source>
</evidence>
<comment type="caution">
    <text evidence="16">The sequence shown here is derived from an EMBL/GenBank/DDBJ whole genome shotgun (WGS) entry which is preliminary data.</text>
</comment>
<sequence>MLLTSKLAMALGSLVPMVLAYGEAAASNISTTLVNSTAVPGAYLTYKQTEICETTPGVKSYAGYVHLPPNTVPGQDYEIHTFFWFFQARRNSQTAPLSLWFQGGPGAPSVTSPVSENGPCVVTNDSTTTELNPWSWNNDVNMLYIDQPVQVGFSYDTLVNGIVDEVKSPFHIAVVEEPTKGNFTHRGGVFASQRNTTITNTTMNSAEAIWNFMQVWMQEFPEYKSSDDNKFSIWSESYGGHYGPIFADFFSRQNEQIAAGKLSNDKAKPLTVDSIGIINGCIDSNVQMASYPQMAFNNTYNIKAINETMHEAALANVDACTKVTNACHKLADEKDPDFKGTNDEVNAACQKAFNLCFGTVWAPYMLSGRNVFDITSPILSSFPPKWAAGYLNRKEIQEALGVPLNFTGLSDPVSQVFNFTGDFMRGNALASIGRLLDSGVKVTLMYGDSDYQCNWLGGEQISLAIKSEAISLKDAGYTKMVTNESYSGGLTRQHGRLSFSRVFNAGHSVPYYQPETAYQIFKRSMFGMDIATGKEVVNDKYATTGLKTAFALDTKAAPELLPPAGQEAVRDCYLWDVLETCDGVQKQFIANGTAITKDYILLGYRLENGTEIFYPGKGQSGDVSPPPGNNTAPGDGGNPDPSPTKPADAAAPTSAGARRHDLMAAPPMVAFSVVVIVAVKALFA</sequence>
<evidence type="ECO:0000313" key="17">
    <source>
        <dbReference type="Proteomes" id="UP001283341"/>
    </source>
</evidence>
<keyword evidence="6 14" id="KW-0121">Carboxypeptidase</keyword>
<evidence type="ECO:0000256" key="3">
    <source>
        <dbReference type="ARBA" id="ARBA00009431"/>
    </source>
</evidence>
<protein>
    <recommendedName>
        <fullName evidence="14">Carboxypeptidase</fullName>
        <ecNumber evidence="14">3.4.16.-</ecNumber>
    </recommendedName>
</protein>